<evidence type="ECO:0000313" key="8">
    <source>
        <dbReference type="EMBL" id="OUZ35642.1"/>
    </source>
</evidence>
<organism evidence="8">
    <name type="scientific">Candidatus Enterococcus dunnyi</name>
    <dbReference type="NCBI Taxonomy" id="1834192"/>
    <lineage>
        <taxon>Bacteria</taxon>
        <taxon>Bacillati</taxon>
        <taxon>Bacillota</taxon>
        <taxon>Bacilli</taxon>
        <taxon>Lactobacillales</taxon>
        <taxon>Enterococcaceae</taxon>
        <taxon>Enterococcus</taxon>
    </lineage>
</organism>
<evidence type="ECO:0000256" key="1">
    <source>
        <dbReference type="ARBA" id="ARBA00004141"/>
    </source>
</evidence>
<keyword evidence="4 7" id="KW-0812">Transmembrane</keyword>
<feature type="transmembrane region" description="Helical" evidence="7">
    <location>
        <begin position="138"/>
        <end position="159"/>
    </location>
</feature>
<accession>A0A200JEP8</accession>
<comment type="similarity">
    <text evidence="2">Belongs to the nucleobase:cation symporter-2 (NCS2) (TC 2.A.40) family.</text>
</comment>
<dbReference type="OrthoDB" id="9805749at2"/>
<feature type="transmembrane region" description="Helical" evidence="7">
    <location>
        <begin position="357"/>
        <end position="375"/>
    </location>
</feature>
<evidence type="ECO:0000313" key="10">
    <source>
        <dbReference type="Proteomes" id="UP000196151"/>
    </source>
</evidence>
<feature type="transmembrane region" description="Helical" evidence="7">
    <location>
        <begin position="32"/>
        <end position="51"/>
    </location>
</feature>
<dbReference type="GO" id="GO:0042907">
    <property type="term" value="F:xanthine transmembrane transporter activity"/>
    <property type="evidence" value="ECO:0007669"/>
    <property type="project" value="TreeGrafter"/>
</dbReference>
<sequence length="461" mass="48151">MSESHSKKSALTVGPNDELSIGQSLLLGIQHVLAMDVYVVPFIIASIIGLTTKESSALIQSTFIAAGLATIIQSYFCMKLPVAQGPSFIPIGAVAGIYFANSQNGQGWGTVLGAGLIGAILVIILGLTGIFNRLIKAFVPPIVGGTIIFIVGLSLMPVALNDNVFNASGDLGQNILLAIIAAASLILFAMIGSRFPGKGRIFRISSVILALIIGSFAAEMMGVLDLSAVSKASLISVPSLPFVDFSFSFDLSSILTMVIIYVVLMAETTGTWFAVSNVCEEPLTDENINRGVVGEGIGCLIASLLGTTPVTGYSTNAGIISITGVASKKVFVAAGAWFVVFGLSGKLSTLISSIPSPVIGGVFVIVCGIISISGIKVIKEVEINEKEMYVIAIPMILTLALTLIPEEFIQSLPQFLQYLFGSSVATASIAAILLNRLLPSEKSAKPEEITQMNSGEAAQLN</sequence>
<keyword evidence="3" id="KW-0813">Transport</keyword>
<evidence type="ECO:0000256" key="7">
    <source>
        <dbReference type="SAM" id="Phobius"/>
    </source>
</evidence>
<evidence type="ECO:0000256" key="4">
    <source>
        <dbReference type="ARBA" id="ARBA00022692"/>
    </source>
</evidence>
<feature type="transmembrane region" description="Helical" evidence="7">
    <location>
        <begin position="244"/>
        <end position="264"/>
    </location>
</feature>
<reference evidence="9" key="3">
    <citation type="submission" date="2024-03" db="EMBL/GenBank/DDBJ databases">
        <title>The Genome Sequence of Enterococcus sp. DIV0238c.</title>
        <authorList>
            <consortium name="The Broad Institute Genomics Platform"/>
            <consortium name="The Broad Institute Microbial Omics Core"/>
            <consortium name="The Broad Institute Genomic Center for Infectious Diseases"/>
            <person name="Earl A."/>
            <person name="Manson A."/>
            <person name="Gilmore M."/>
            <person name="Schwartman J."/>
            <person name="Shea T."/>
            <person name="Abouelleil A."/>
            <person name="Cao P."/>
            <person name="Chapman S."/>
            <person name="Cusick C."/>
            <person name="Young S."/>
            <person name="Neafsey D."/>
            <person name="Nusbaum C."/>
            <person name="Birren B."/>
        </authorList>
    </citation>
    <scope>NUCLEOTIDE SEQUENCE</scope>
    <source>
        <strain evidence="9">9D6_DIV0238</strain>
    </source>
</reference>
<dbReference type="Pfam" id="PF00860">
    <property type="entry name" value="Xan_ur_permease"/>
    <property type="match status" value="1"/>
</dbReference>
<feature type="transmembrane region" description="Helical" evidence="7">
    <location>
        <begin position="107"/>
        <end position="131"/>
    </location>
</feature>
<dbReference type="PANTHER" id="PTHR42810">
    <property type="entry name" value="PURINE PERMEASE C1399.01C-RELATED"/>
    <property type="match status" value="1"/>
</dbReference>
<name>A0A200JEP8_9ENTE</name>
<protein>
    <submittedName>
        <fullName evidence="8">Xanthine/uracil permease</fullName>
    </submittedName>
</protein>
<feature type="transmembrane region" description="Helical" evidence="7">
    <location>
        <begin position="387"/>
        <end position="404"/>
    </location>
</feature>
<feature type="transmembrane region" description="Helical" evidence="7">
    <location>
        <begin position="330"/>
        <end position="351"/>
    </location>
</feature>
<evidence type="ECO:0000256" key="2">
    <source>
        <dbReference type="ARBA" id="ARBA00008821"/>
    </source>
</evidence>
<reference evidence="9" key="2">
    <citation type="submission" date="2017-05" db="EMBL/GenBank/DDBJ databases">
        <authorList>
            <consortium name="The Broad Institute Genomics Platform"/>
            <consortium name="The Broad Institute Genomic Center for Infectious Diseases"/>
            <person name="Earl A."/>
            <person name="Manson A."/>
            <person name="Schwartman J."/>
            <person name="Gilmore M."/>
            <person name="Abouelleil A."/>
            <person name="Cao P."/>
            <person name="Chapman S."/>
            <person name="Cusick C."/>
            <person name="Shea T."/>
            <person name="Young S."/>
            <person name="Neafsey D."/>
            <person name="Nusbaum C."/>
            <person name="Birren B."/>
        </authorList>
    </citation>
    <scope>NUCLEOTIDE SEQUENCE</scope>
    <source>
        <strain evidence="9">9D6_DIV0238</strain>
    </source>
</reference>
<dbReference type="EMBL" id="CP147246">
    <property type="protein sequence ID" value="WYJ92946.1"/>
    <property type="molecule type" value="Genomic_DNA"/>
</dbReference>
<keyword evidence="6 7" id="KW-0472">Membrane</keyword>
<gene>
    <name evidence="9" type="ORF">A5889_000425</name>
    <name evidence="8" type="ORF">A5889_001118</name>
</gene>
<dbReference type="AlphaFoldDB" id="A0A200JEP8"/>
<feature type="transmembrane region" description="Helical" evidence="7">
    <location>
        <begin position="204"/>
        <end position="224"/>
    </location>
</feature>
<dbReference type="RefSeq" id="WP_087640232.1">
    <property type="nucleotide sequence ID" value="NZ_CP147246.1"/>
</dbReference>
<dbReference type="Proteomes" id="UP000196151">
    <property type="component" value="Chromosome"/>
</dbReference>
<feature type="transmembrane region" description="Helical" evidence="7">
    <location>
        <begin position="171"/>
        <end position="192"/>
    </location>
</feature>
<feature type="transmembrane region" description="Helical" evidence="7">
    <location>
        <begin position="416"/>
        <end position="435"/>
    </location>
</feature>
<dbReference type="PANTHER" id="PTHR42810:SF2">
    <property type="entry name" value="PURINE PERMEASE C1399.01C-RELATED"/>
    <property type="match status" value="1"/>
</dbReference>
<dbReference type="GO" id="GO:0005886">
    <property type="term" value="C:plasma membrane"/>
    <property type="evidence" value="ECO:0007669"/>
    <property type="project" value="TreeGrafter"/>
</dbReference>
<evidence type="ECO:0000313" key="9">
    <source>
        <dbReference type="EMBL" id="WYJ92946.1"/>
    </source>
</evidence>
<keyword evidence="10" id="KW-1185">Reference proteome</keyword>
<evidence type="ECO:0000256" key="3">
    <source>
        <dbReference type="ARBA" id="ARBA00022448"/>
    </source>
</evidence>
<dbReference type="NCBIfam" id="NF037981">
    <property type="entry name" value="NCS2_1"/>
    <property type="match status" value="1"/>
</dbReference>
<evidence type="ECO:0000256" key="5">
    <source>
        <dbReference type="ARBA" id="ARBA00022989"/>
    </source>
</evidence>
<dbReference type="EMBL" id="NIBQ01000001">
    <property type="protein sequence ID" value="OUZ35642.1"/>
    <property type="molecule type" value="Genomic_DNA"/>
</dbReference>
<dbReference type="InterPro" id="IPR006043">
    <property type="entry name" value="NCS2"/>
</dbReference>
<feature type="transmembrane region" description="Helical" evidence="7">
    <location>
        <begin position="57"/>
        <end position="76"/>
    </location>
</feature>
<keyword evidence="5 7" id="KW-1133">Transmembrane helix</keyword>
<comment type="subcellular location">
    <subcellularLocation>
        <location evidence="1">Membrane</location>
        <topology evidence="1">Multi-pass membrane protein</topology>
    </subcellularLocation>
</comment>
<evidence type="ECO:0000256" key="6">
    <source>
        <dbReference type="ARBA" id="ARBA00023136"/>
    </source>
</evidence>
<reference evidence="8" key="1">
    <citation type="submission" date="2017-05" db="EMBL/GenBank/DDBJ databases">
        <title>The Genome Sequence of Enterococcus sp. 9D6_DIV0238.</title>
        <authorList>
            <consortium name="The Broad Institute Genomics Platform"/>
            <consortium name="The Broad Institute Genomic Center for Infectious Diseases"/>
            <person name="Earl A."/>
            <person name="Manson A."/>
            <person name="Schwartman J."/>
            <person name="Gilmore M."/>
            <person name="Abouelleil A."/>
            <person name="Cao P."/>
            <person name="Chapman S."/>
            <person name="Cusick C."/>
            <person name="Shea T."/>
            <person name="Young S."/>
            <person name="Neafsey D."/>
            <person name="Nusbaum C."/>
            <person name="Birren B."/>
        </authorList>
    </citation>
    <scope>NUCLEOTIDE SEQUENCE [LARGE SCALE GENOMIC DNA]</scope>
    <source>
        <strain evidence="8">9D6_DIV0238</strain>
    </source>
</reference>
<proteinExistence type="inferred from homology"/>